<dbReference type="Pfam" id="PF00144">
    <property type="entry name" value="Beta-lactamase"/>
    <property type="match status" value="1"/>
</dbReference>
<evidence type="ECO:0000256" key="1">
    <source>
        <dbReference type="SAM" id="SignalP"/>
    </source>
</evidence>
<feature type="signal peptide" evidence="1">
    <location>
        <begin position="1"/>
        <end position="34"/>
    </location>
</feature>
<evidence type="ECO:0000313" key="4">
    <source>
        <dbReference type="Proteomes" id="UP000549617"/>
    </source>
</evidence>
<protein>
    <submittedName>
        <fullName evidence="3">Beta-lactamase class C</fullName>
        <ecNumber evidence="3">3.5.2.6</ecNumber>
    </submittedName>
</protein>
<gene>
    <name evidence="3" type="ORF">FHS49_001602</name>
</gene>
<sequence length="440" mass="46692">MSLNKVKGAGGRRWKLGLPLVLAFAAGGTAYSFATADAGQAAEKTAVQPSMRAASYTASVAAPTNPVSFHSARIDYALLDQRLARLMAQKDMVGLSVGVVEDGRISFVKGYGETVAGSGDPVTPKTVFRWASLSKGVAATVVAELAQEGKLSLDTPVSQMRTSLRLPGGAESRVTIADLLSHRTGIVKNAYDDRLEDGEDPKIIRASLGLLPSYCAPANCYTYQNVAFDASTEIVQRVTGLDYGEVVHEKLFAPLGMASASVGRAGIESAASWARPHAGQRELPMKDAYYRVPAAGGVNSSIFDLAKWMRAQMGAVPSVLSGAALETLHRPRVATPPHGGRGASDRALTDATYGLGWRDFNYMGHALVGHRGAVDGYRSLILFDAQAKTGIVMLWNSNSNRPVGAQLELFDMFYGLPVFDWMGLDKMAPGGGAGRLPIAR</sequence>
<dbReference type="SUPFAM" id="SSF56601">
    <property type="entry name" value="beta-lactamase/transpeptidase-like"/>
    <property type="match status" value="1"/>
</dbReference>
<dbReference type="RefSeq" id="WP_343052929.1">
    <property type="nucleotide sequence ID" value="NZ_JACIJC010000002.1"/>
</dbReference>
<comment type="caution">
    <text evidence="3">The sequence shown here is derived from an EMBL/GenBank/DDBJ whole genome shotgun (WGS) entry which is preliminary data.</text>
</comment>
<dbReference type="InterPro" id="IPR050491">
    <property type="entry name" value="AmpC-like"/>
</dbReference>
<dbReference type="InterPro" id="IPR001466">
    <property type="entry name" value="Beta-lactam-related"/>
</dbReference>
<evidence type="ECO:0000313" key="3">
    <source>
        <dbReference type="EMBL" id="MBB5685594.1"/>
    </source>
</evidence>
<dbReference type="PANTHER" id="PTHR46825:SF15">
    <property type="entry name" value="BETA-LACTAMASE-RELATED DOMAIN-CONTAINING PROTEIN"/>
    <property type="match status" value="1"/>
</dbReference>
<keyword evidence="3" id="KW-0378">Hydrolase</keyword>
<evidence type="ECO:0000259" key="2">
    <source>
        <dbReference type="Pfam" id="PF00144"/>
    </source>
</evidence>
<dbReference type="InterPro" id="IPR012338">
    <property type="entry name" value="Beta-lactam/transpept-like"/>
</dbReference>
<name>A0A7W9EE38_9SPHN</name>
<proteinExistence type="predicted"/>
<organism evidence="3 4">
    <name type="scientific">Sphingobium boeckii</name>
    <dbReference type="NCBI Taxonomy" id="1082345"/>
    <lineage>
        <taxon>Bacteria</taxon>
        <taxon>Pseudomonadati</taxon>
        <taxon>Pseudomonadota</taxon>
        <taxon>Alphaproteobacteria</taxon>
        <taxon>Sphingomonadales</taxon>
        <taxon>Sphingomonadaceae</taxon>
        <taxon>Sphingobium</taxon>
    </lineage>
</organism>
<keyword evidence="1" id="KW-0732">Signal</keyword>
<dbReference type="Gene3D" id="3.40.710.10">
    <property type="entry name" value="DD-peptidase/beta-lactamase superfamily"/>
    <property type="match status" value="1"/>
</dbReference>
<dbReference type="GO" id="GO:0008800">
    <property type="term" value="F:beta-lactamase activity"/>
    <property type="evidence" value="ECO:0007669"/>
    <property type="project" value="UniProtKB-EC"/>
</dbReference>
<dbReference type="EMBL" id="JACIJC010000002">
    <property type="protein sequence ID" value="MBB5685594.1"/>
    <property type="molecule type" value="Genomic_DNA"/>
</dbReference>
<dbReference type="PANTHER" id="PTHR46825">
    <property type="entry name" value="D-ALANYL-D-ALANINE-CARBOXYPEPTIDASE/ENDOPEPTIDASE AMPH"/>
    <property type="match status" value="1"/>
</dbReference>
<reference evidence="3 4" key="1">
    <citation type="submission" date="2020-08" db="EMBL/GenBank/DDBJ databases">
        <title>Genomic Encyclopedia of Type Strains, Phase IV (KMG-IV): sequencing the most valuable type-strain genomes for metagenomic binning, comparative biology and taxonomic classification.</title>
        <authorList>
            <person name="Goeker M."/>
        </authorList>
    </citation>
    <scope>NUCLEOTIDE SEQUENCE [LARGE SCALE GENOMIC DNA]</scope>
    <source>
        <strain evidence="3 4">DSM 25079</strain>
    </source>
</reference>
<accession>A0A7W9EE38</accession>
<feature type="chain" id="PRO_5030662371" evidence="1">
    <location>
        <begin position="35"/>
        <end position="440"/>
    </location>
</feature>
<dbReference type="EC" id="3.5.2.6" evidence="3"/>
<keyword evidence="4" id="KW-1185">Reference proteome</keyword>
<dbReference type="Proteomes" id="UP000549617">
    <property type="component" value="Unassembled WGS sequence"/>
</dbReference>
<dbReference type="AlphaFoldDB" id="A0A7W9EE38"/>
<feature type="domain" description="Beta-lactamase-related" evidence="2">
    <location>
        <begin position="79"/>
        <end position="401"/>
    </location>
</feature>